<evidence type="ECO:0000259" key="1">
    <source>
        <dbReference type="Pfam" id="PF01408"/>
    </source>
</evidence>
<feature type="domain" description="Gfo/Idh/MocA-like oxidoreductase N-terminal" evidence="1">
    <location>
        <begin position="3"/>
        <end position="121"/>
    </location>
</feature>
<dbReference type="RefSeq" id="WP_160774269.1">
    <property type="nucleotide sequence ID" value="NZ_WUMV01000002.1"/>
</dbReference>
<dbReference type="GO" id="GO:0000166">
    <property type="term" value="F:nucleotide binding"/>
    <property type="evidence" value="ECO:0007669"/>
    <property type="project" value="InterPro"/>
</dbReference>
<dbReference type="InterPro" id="IPR050424">
    <property type="entry name" value="Gfo-Idh-MocA_inositol_DH"/>
</dbReference>
<dbReference type="PANTHER" id="PTHR43593">
    <property type="match status" value="1"/>
</dbReference>
<keyword evidence="4" id="KW-1185">Reference proteome</keyword>
<dbReference type="EMBL" id="WUMV01000002">
    <property type="protein sequence ID" value="MXN64001.1"/>
    <property type="molecule type" value="Genomic_DNA"/>
</dbReference>
<accession>A0A7X3LRZ8</accession>
<comment type="caution">
    <text evidence="3">The sequence shown here is derived from an EMBL/GenBank/DDBJ whole genome shotgun (WGS) entry which is preliminary data.</text>
</comment>
<dbReference type="SUPFAM" id="SSF51735">
    <property type="entry name" value="NAD(P)-binding Rossmann-fold domains"/>
    <property type="match status" value="1"/>
</dbReference>
<sequence length="328" mass="35669">MTIRVGVVGTGVMGADHARLFAREVRGAVLGGVADPEEERARAVAGNASVFTDPLQLIRSTDVDAVVVASPDHTHKDTVMACLEAGKPVLCEKPLAIDAAQCLEIVRKEQELGKKMVQVGFMRRFDPCYAELKSTLATGSIGIPRIVHNQHRNARAPEWFTAHMALTNSFVHEIDVTRWLLGAEFVRGHVTEAPSAGDIPKGDPLMITLETDTGAIVSTEVFMNADYGYHVHCEIAGTRGTTSMAHPALTRTRLDRAERGAFPENWIPRFADAYRIQDQSWINSLLDGTHKNEGATAWDGFVATTVAEQLVTAIDMGAPVDLTLPEHP</sequence>
<dbReference type="InterPro" id="IPR036291">
    <property type="entry name" value="NAD(P)-bd_dom_sf"/>
</dbReference>
<dbReference type="Proteomes" id="UP000433101">
    <property type="component" value="Unassembled WGS sequence"/>
</dbReference>
<dbReference type="InterPro" id="IPR055170">
    <property type="entry name" value="GFO_IDH_MocA-like_dom"/>
</dbReference>
<organism evidence="3 4">
    <name type="scientific">Stappia sediminis</name>
    <dbReference type="NCBI Taxonomy" id="2692190"/>
    <lineage>
        <taxon>Bacteria</taxon>
        <taxon>Pseudomonadati</taxon>
        <taxon>Pseudomonadota</taxon>
        <taxon>Alphaproteobacteria</taxon>
        <taxon>Hyphomicrobiales</taxon>
        <taxon>Stappiaceae</taxon>
        <taxon>Stappia</taxon>
    </lineage>
</organism>
<dbReference type="SUPFAM" id="SSF55347">
    <property type="entry name" value="Glyceraldehyde-3-phosphate dehydrogenase-like, C-terminal domain"/>
    <property type="match status" value="1"/>
</dbReference>
<gene>
    <name evidence="3" type="ORF">GR183_03710</name>
</gene>
<proteinExistence type="predicted"/>
<dbReference type="InterPro" id="IPR000683">
    <property type="entry name" value="Gfo/Idh/MocA-like_OxRdtase_N"/>
</dbReference>
<dbReference type="Gene3D" id="3.40.50.720">
    <property type="entry name" value="NAD(P)-binding Rossmann-like Domain"/>
    <property type="match status" value="1"/>
</dbReference>
<dbReference type="Gene3D" id="3.30.360.10">
    <property type="entry name" value="Dihydrodipicolinate Reductase, domain 2"/>
    <property type="match status" value="1"/>
</dbReference>
<dbReference type="AlphaFoldDB" id="A0A7X3LRZ8"/>
<feature type="domain" description="GFO/IDH/MocA-like oxidoreductase" evidence="2">
    <location>
        <begin position="129"/>
        <end position="241"/>
    </location>
</feature>
<reference evidence="3 4" key="1">
    <citation type="submission" date="2019-12" db="EMBL/GenBank/DDBJ databases">
        <authorList>
            <person name="Li M."/>
        </authorList>
    </citation>
    <scope>NUCLEOTIDE SEQUENCE [LARGE SCALE GENOMIC DNA]</scope>
    <source>
        <strain evidence="3 4">GBMRC 2046</strain>
    </source>
</reference>
<evidence type="ECO:0000313" key="4">
    <source>
        <dbReference type="Proteomes" id="UP000433101"/>
    </source>
</evidence>
<protein>
    <submittedName>
        <fullName evidence="3">Gfo/Idh/MocA family oxidoreductase</fullName>
    </submittedName>
</protein>
<dbReference type="PANTHER" id="PTHR43593:SF1">
    <property type="entry name" value="INOSITOL 2-DEHYDROGENASE"/>
    <property type="match status" value="1"/>
</dbReference>
<name>A0A7X3LRZ8_9HYPH</name>
<dbReference type="Pfam" id="PF22725">
    <property type="entry name" value="GFO_IDH_MocA_C3"/>
    <property type="match status" value="1"/>
</dbReference>
<evidence type="ECO:0000313" key="3">
    <source>
        <dbReference type="EMBL" id="MXN64001.1"/>
    </source>
</evidence>
<dbReference type="Pfam" id="PF01408">
    <property type="entry name" value="GFO_IDH_MocA"/>
    <property type="match status" value="1"/>
</dbReference>
<evidence type="ECO:0000259" key="2">
    <source>
        <dbReference type="Pfam" id="PF22725"/>
    </source>
</evidence>